<gene>
    <name evidence="1" type="ORF">SSOG_01940</name>
</gene>
<dbReference type="Proteomes" id="UP000003963">
    <property type="component" value="Unassembled WGS sequence"/>
</dbReference>
<evidence type="ECO:0000313" key="2">
    <source>
        <dbReference type="Proteomes" id="UP000003963"/>
    </source>
</evidence>
<name>D9WTY0_9ACTN</name>
<protein>
    <submittedName>
        <fullName evidence="1">Collagen alpha-1(III) chain</fullName>
    </submittedName>
</protein>
<dbReference type="STRING" id="457427.SSOG_01940"/>
<proteinExistence type="predicted"/>
<keyword evidence="1" id="KW-0176">Collagen</keyword>
<accession>D9WTY0</accession>
<evidence type="ECO:0000313" key="1">
    <source>
        <dbReference type="EMBL" id="EFL22228.1"/>
    </source>
</evidence>
<dbReference type="OrthoDB" id="4216762at2"/>
<dbReference type="EMBL" id="GG657754">
    <property type="protein sequence ID" value="EFL22228.1"/>
    <property type="molecule type" value="Genomic_DNA"/>
</dbReference>
<organism evidence="1 2">
    <name type="scientific">Streptomyces himastatinicus ATCC 53653</name>
    <dbReference type="NCBI Taxonomy" id="457427"/>
    <lineage>
        <taxon>Bacteria</taxon>
        <taxon>Bacillati</taxon>
        <taxon>Actinomycetota</taxon>
        <taxon>Actinomycetes</taxon>
        <taxon>Kitasatosporales</taxon>
        <taxon>Streptomycetaceae</taxon>
        <taxon>Streptomyces</taxon>
        <taxon>Streptomyces violaceusniger group</taxon>
    </lineage>
</organism>
<sequence length="230" mass="24276">MIDVILPALPERELTLVSEETPQAPALTGHITLGGPVCVPVTPELVDGDPELLAFVDAEAHAAAVYHLLLCAVSCAQDAAEPALHTVNLDLTLSTDTGAAGPAAFGPVAWSMAPHQLTDTADASAPVRLGPRLALRDDSHAPPPGERVCLEARRELRSDPGWEIRRTETVPISGTYRLAMVVRAPRGTVSLAAVAVGATVREGHTPHRFRAEIAQPVRLADRECVAPGDR</sequence>
<dbReference type="AlphaFoldDB" id="D9WTY0"/>
<dbReference type="HOGENOM" id="CLU_1204251_0_0_11"/>
<keyword evidence="2" id="KW-1185">Reference proteome</keyword>
<reference evidence="1 2" key="1">
    <citation type="submission" date="2009-02" db="EMBL/GenBank/DDBJ databases">
        <title>Annotation of Streptomyces hygroscopicus strain ATCC 53653.</title>
        <authorList>
            <consortium name="The Broad Institute Genome Sequencing Platform"/>
            <consortium name="Broad Institute Microbial Sequencing Center"/>
            <person name="Fischbach M."/>
            <person name="Godfrey P."/>
            <person name="Ward D."/>
            <person name="Young S."/>
            <person name="Zeng Q."/>
            <person name="Koehrsen M."/>
            <person name="Alvarado L."/>
            <person name="Berlin A.M."/>
            <person name="Bochicchio J."/>
            <person name="Borenstein D."/>
            <person name="Chapman S.B."/>
            <person name="Chen Z."/>
            <person name="Engels R."/>
            <person name="Freedman E."/>
            <person name="Gellesch M."/>
            <person name="Goldberg J."/>
            <person name="Griggs A."/>
            <person name="Gujja S."/>
            <person name="Heilman E.R."/>
            <person name="Heiman D.I."/>
            <person name="Hepburn T.A."/>
            <person name="Howarth C."/>
            <person name="Jen D."/>
            <person name="Larson L."/>
            <person name="Lewis B."/>
            <person name="Mehta T."/>
            <person name="Park D."/>
            <person name="Pearson M."/>
            <person name="Richards J."/>
            <person name="Roberts A."/>
            <person name="Saif S."/>
            <person name="Shea T.D."/>
            <person name="Shenoy N."/>
            <person name="Sisk P."/>
            <person name="Stolte C."/>
            <person name="Sykes S.N."/>
            <person name="Thomson T."/>
            <person name="Walk T."/>
            <person name="White J."/>
            <person name="Yandava C."/>
            <person name="Straight P."/>
            <person name="Clardy J."/>
            <person name="Hung D."/>
            <person name="Kolter R."/>
            <person name="Mekalanos J."/>
            <person name="Walker S."/>
            <person name="Walsh C.T."/>
            <person name="Wieland-Brown L.C."/>
            <person name="Haas B."/>
            <person name="Nusbaum C."/>
            <person name="Birren B."/>
        </authorList>
    </citation>
    <scope>NUCLEOTIDE SEQUENCE [LARGE SCALE GENOMIC DNA]</scope>
    <source>
        <strain evidence="1 2">ATCC 53653</strain>
    </source>
</reference>
<dbReference type="RefSeq" id="WP_009714049.1">
    <property type="nucleotide sequence ID" value="NZ_GG657754.1"/>
</dbReference>